<dbReference type="EMBL" id="BMEY01000008">
    <property type="protein sequence ID" value="GGA76043.1"/>
    <property type="molecule type" value="Genomic_DNA"/>
</dbReference>
<reference evidence="2" key="1">
    <citation type="journal article" date="2014" name="Int. J. Syst. Evol. Microbiol.">
        <title>Complete genome sequence of Corynebacterium casei LMG S-19264T (=DSM 44701T), isolated from a smear-ripened cheese.</title>
        <authorList>
            <consortium name="US DOE Joint Genome Institute (JGI-PGF)"/>
            <person name="Walter F."/>
            <person name="Albersmeier A."/>
            <person name="Kalinowski J."/>
            <person name="Ruckert C."/>
        </authorList>
    </citation>
    <scope>NUCLEOTIDE SEQUENCE</scope>
    <source>
        <strain evidence="2">CGMCC 1.12408</strain>
    </source>
</reference>
<gene>
    <name evidence="2" type="ORF">GCM10008025_19620</name>
</gene>
<keyword evidence="1" id="KW-0472">Membrane</keyword>
<keyword evidence="1" id="KW-1133">Transmembrane helix</keyword>
<reference evidence="2" key="2">
    <citation type="submission" date="2020-09" db="EMBL/GenBank/DDBJ databases">
        <authorList>
            <person name="Sun Q."/>
            <person name="Zhou Y."/>
        </authorList>
    </citation>
    <scope>NUCLEOTIDE SEQUENCE</scope>
    <source>
        <strain evidence="2">CGMCC 1.12408</strain>
    </source>
</reference>
<evidence type="ECO:0000313" key="2">
    <source>
        <dbReference type="EMBL" id="GGA76043.1"/>
    </source>
</evidence>
<dbReference type="AlphaFoldDB" id="A0A916RXV7"/>
<protein>
    <submittedName>
        <fullName evidence="2">Uncharacterized protein</fullName>
    </submittedName>
</protein>
<proteinExistence type="predicted"/>
<keyword evidence="1" id="KW-0812">Transmembrane</keyword>
<keyword evidence="3" id="KW-1185">Reference proteome</keyword>
<name>A0A916RXV7_9BACI</name>
<dbReference type="Proteomes" id="UP000613512">
    <property type="component" value="Unassembled WGS sequence"/>
</dbReference>
<comment type="caution">
    <text evidence="2">The sequence shown here is derived from an EMBL/GenBank/DDBJ whole genome shotgun (WGS) entry which is preliminary data.</text>
</comment>
<sequence length="51" mass="5929">MWDVLFGLLPKNLIIICTILAFLVPYGVYKINQKLHEAGDPPWKKDMNKNE</sequence>
<accession>A0A916RXV7</accession>
<organism evidence="2 3">
    <name type="scientific">Ornithinibacillus halotolerans</name>
    <dbReference type="NCBI Taxonomy" id="1274357"/>
    <lineage>
        <taxon>Bacteria</taxon>
        <taxon>Bacillati</taxon>
        <taxon>Bacillota</taxon>
        <taxon>Bacilli</taxon>
        <taxon>Bacillales</taxon>
        <taxon>Bacillaceae</taxon>
        <taxon>Ornithinibacillus</taxon>
    </lineage>
</organism>
<feature type="transmembrane region" description="Helical" evidence="1">
    <location>
        <begin position="12"/>
        <end position="29"/>
    </location>
</feature>
<evidence type="ECO:0000256" key="1">
    <source>
        <dbReference type="SAM" id="Phobius"/>
    </source>
</evidence>
<evidence type="ECO:0000313" key="3">
    <source>
        <dbReference type="Proteomes" id="UP000613512"/>
    </source>
</evidence>